<dbReference type="GO" id="GO:0008270">
    <property type="term" value="F:zinc ion binding"/>
    <property type="evidence" value="ECO:0007669"/>
    <property type="project" value="InterPro"/>
</dbReference>
<keyword evidence="4" id="KW-0238">DNA-binding</keyword>
<evidence type="ECO:0000256" key="3">
    <source>
        <dbReference type="ARBA" id="ARBA00023015"/>
    </source>
</evidence>
<evidence type="ECO:0000256" key="4">
    <source>
        <dbReference type="ARBA" id="ARBA00023125"/>
    </source>
</evidence>
<dbReference type="STRING" id="1460663.A0A177C3D3"/>
<dbReference type="PROSITE" id="PS50048">
    <property type="entry name" value="ZN2_CY6_FUNGAL_2"/>
    <property type="match status" value="1"/>
</dbReference>
<reference evidence="9 10" key="1">
    <citation type="submission" date="2016-05" db="EMBL/GenBank/DDBJ databases">
        <title>Comparative analysis of secretome profiles of manganese(II)-oxidizing ascomycete fungi.</title>
        <authorList>
            <consortium name="DOE Joint Genome Institute"/>
            <person name="Zeiner C.A."/>
            <person name="Purvine S.O."/>
            <person name="Zink E.M."/>
            <person name="Wu S."/>
            <person name="Pasa-Tolic L."/>
            <person name="Chaput D.L."/>
            <person name="Haridas S."/>
            <person name="Grigoriev I.V."/>
            <person name="Santelli C.M."/>
            <person name="Hansel C.M."/>
        </authorList>
    </citation>
    <scope>NUCLEOTIDE SEQUENCE [LARGE SCALE GENOMIC DNA]</scope>
    <source>
        <strain evidence="9 10">AP3s5-JAC2a</strain>
    </source>
</reference>
<dbReference type="PROSITE" id="PS00463">
    <property type="entry name" value="ZN2_CY6_FUNGAL_1"/>
    <property type="match status" value="1"/>
</dbReference>
<keyword evidence="3" id="KW-0805">Transcription regulation</keyword>
<evidence type="ECO:0000256" key="6">
    <source>
        <dbReference type="ARBA" id="ARBA00023242"/>
    </source>
</evidence>
<dbReference type="SUPFAM" id="SSF57701">
    <property type="entry name" value="Zn2/Cys6 DNA-binding domain"/>
    <property type="match status" value="1"/>
</dbReference>
<evidence type="ECO:0000313" key="10">
    <source>
        <dbReference type="Proteomes" id="UP000077069"/>
    </source>
</evidence>
<keyword evidence="2" id="KW-0862">Zinc</keyword>
<evidence type="ECO:0000256" key="7">
    <source>
        <dbReference type="SAM" id="MobiDB-lite"/>
    </source>
</evidence>
<dbReference type="GO" id="GO:0000981">
    <property type="term" value="F:DNA-binding transcription factor activity, RNA polymerase II-specific"/>
    <property type="evidence" value="ECO:0007669"/>
    <property type="project" value="InterPro"/>
</dbReference>
<dbReference type="InParanoid" id="A0A177C3D3"/>
<dbReference type="GO" id="GO:0003677">
    <property type="term" value="F:DNA binding"/>
    <property type="evidence" value="ECO:0007669"/>
    <property type="project" value="UniProtKB-KW"/>
</dbReference>
<protein>
    <recommendedName>
        <fullName evidence="8">Zn(2)-C6 fungal-type domain-containing protein</fullName>
    </recommendedName>
</protein>
<name>A0A177C3D3_9PLEO</name>
<evidence type="ECO:0000256" key="5">
    <source>
        <dbReference type="ARBA" id="ARBA00023163"/>
    </source>
</evidence>
<dbReference type="InterPro" id="IPR001138">
    <property type="entry name" value="Zn2Cys6_DnaBD"/>
</dbReference>
<accession>A0A177C3D3</accession>
<dbReference type="OrthoDB" id="2593732at2759"/>
<evidence type="ECO:0000256" key="2">
    <source>
        <dbReference type="ARBA" id="ARBA00022833"/>
    </source>
</evidence>
<dbReference type="Proteomes" id="UP000077069">
    <property type="component" value="Unassembled WGS sequence"/>
</dbReference>
<dbReference type="RefSeq" id="XP_018031757.1">
    <property type="nucleotide sequence ID" value="XM_018182168.1"/>
</dbReference>
<feature type="region of interest" description="Disordered" evidence="7">
    <location>
        <begin position="1"/>
        <end position="20"/>
    </location>
</feature>
<dbReference type="CDD" id="cd00067">
    <property type="entry name" value="GAL4"/>
    <property type="match status" value="1"/>
</dbReference>
<dbReference type="InterPro" id="IPR036864">
    <property type="entry name" value="Zn2-C6_fun-type_DNA-bd_sf"/>
</dbReference>
<evidence type="ECO:0000313" key="9">
    <source>
        <dbReference type="EMBL" id="OAG01392.1"/>
    </source>
</evidence>
<gene>
    <name evidence="9" type="ORF">CC84DRAFT_1208556</name>
</gene>
<feature type="domain" description="Zn(2)-C6 fungal-type" evidence="8">
    <location>
        <begin position="29"/>
        <end position="57"/>
    </location>
</feature>
<dbReference type="PANTHER" id="PTHR36206">
    <property type="entry name" value="ASPERCRYPTIN BIOSYNTHESIS CLUSTER-SPECIFIC TRANSCRIPTION REGULATOR ATNN-RELATED"/>
    <property type="match status" value="1"/>
</dbReference>
<proteinExistence type="predicted"/>
<evidence type="ECO:0000259" key="8">
    <source>
        <dbReference type="PROSITE" id="PS50048"/>
    </source>
</evidence>
<keyword evidence="1" id="KW-0479">Metal-binding</keyword>
<dbReference type="SMART" id="SM00066">
    <property type="entry name" value="GAL4"/>
    <property type="match status" value="1"/>
</dbReference>
<dbReference type="Pfam" id="PF11951">
    <property type="entry name" value="Fungal_trans_2"/>
    <property type="match status" value="1"/>
</dbReference>
<dbReference type="GeneID" id="28765654"/>
<keyword evidence="10" id="KW-1185">Reference proteome</keyword>
<dbReference type="InterPro" id="IPR021858">
    <property type="entry name" value="Fun_TF"/>
</dbReference>
<sequence>MPNMSSAASSVTLVSRPRTRRAAPRVKTGCKTCKIRRVKCDEEKPHCKRCTNTGRKCDGYPIIPDGSQTIVFSVTRTSTVQRTVKSPMAGDKDLHFLEFYTHCAAPSMSTDGFDAEFWSSACLQMAQSEPSIRHALIAIGYLNRSQTGSLKSARSGLVAASGQETFLTHYNRAIKALAERISEASYSAEVGLVSCFIFVGIEILRGNYDTAMLHYCNGLRILQTLRAKQRSTRGKTLGSDLIENSLVPLFHRLLTTGILYGVPTELAMSLIQRPSDSPQPAFQSMLEAQSAMYELRNQGLLFIRHMGENFRPITPTPQHKLLDQQALLFALDEWWIALEELENSKVLSKDDTITAHSLKACYYSTYILGASITDPNQCACDRHLPRFKSLVEHCRHVVEHSQRLGVTSPAANFTFEITVIPYLNFTASRCRCPFTRREAVALLERNIPREGLWDAQQQAMVSRRLIEIEEREVDPITGWPTENARVLSGIAGTIVRGNMDGNGRFAVYFAMDIWGEGRGEAPLPPIGERGRMWKEWFQL</sequence>
<organism evidence="9 10">
    <name type="scientific">Paraphaeosphaeria sporulosa</name>
    <dbReference type="NCBI Taxonomy" id="1460663"/>
    <lineage>
        <taxon>Eukaryota</taxon>
        <taxon>Fungi</taxon>
        <taxon>Dikarya</taxon>
        <taxon>Ascomycota</taxon>
        <taxon>Pezizomycotina</taxon>
        <taxon>Dothideomycetes</taxon>
        <taxon>Pleosporomycetidae</taxon>
        <taxon>Pleosporales</taxon>
        <taxon>Massarineae</taxon>
        <taxon>Didymosphaeriaceae</taxon>
        <taxon>Paraphaeosphaeria</taxon>
    </lineage>
</organism>
<keyword evidence="6" id="KW-0539">Nucleus</keyword>
<dbReference type="PANTHER" id="PTHR36206:SF4">
    <property type="entry name" value="HYPOTHETICAL CONSERVED PROTEIN (EUROFUNG)-RELATED"/>
    <property type="match status" value="1"/>
</dbReference>
<dbReference type="InterPro" id="IPR052360">
    <property type="entry name" value="Transcr_Regulatory_Proteins"/>
</dbReference>
<dbReference type="EMBL" id="KV441557">
    <property type="protein sequence ID" value="OAG01392.1"/>
    <property type="molecule type" value="Genomic_DNA"/>
</dbReference>
<evidence type="ECO:0000256" key="1">
    <source>
        <dbReference type="ARBA" id="ARBA00022723"/>
    </source>
</evidence>
<feature type="compositionally biased region" description="Polar residues" evidence="7">
    <location>
        <begin position="1"/>
        <end position="13"/>
    </location>
</feature>
<keyword evidence="5" id="KW-0804">Transcription</keyword>
<dbReference type="Pfam" id="PF00172">
    <property type="entry name" value="Zn_clus"/>
    <property type="match status" value="1"/>
</dbReference>
<dbReference type="AlphaFoldDB" id="A0A177C3D3"/>
<dbReference type="Gene3D" id="4.10.240.10">
    <property type="entry name" value="Zn(2)-C6 fungal-type DNA-binding domain"/>
    <property type="match status" value="1"/>
</dbReference>